<dbReference type="EC" id="2.4.1.-" evidence="11"/>
<comment type="similarity">
    <text evidence="3 11">Belongs to the PIGV family.</text>
</comment>
<evidence type="ECO:0000256" key="6">
    <source>
        <dbReference type="ARBA" id="ARBA00022679"/>
    </source>
</evidence>
<reference evidence="12 13" key="1">
    <citation type="submission" date="2024-04" db="EMBL/GenBank/DDBJ databases">
        <authorList>
            <consortium name="Genoscope - CEA"/>
            <person name="William W."/>
        </authorList>
    </citation>
    <scope>NUCLEOTIDE SEQUENCE [LARGE SCALE GENOMIC DNA]</scope>
</reference>
<protein>
    <recommendedName>
        <fullName evidence="11">GPI mannosyltransferase 2</fullName>
        <ecNumber evidence="11">2.4.1.-</ecNumber>
    </recommendedName>
</protein>
<dbReference type="GO" id="GO:0000009">
    <property type="term" value="F:alpha-1,6-mannosyltransferase activity"/>
    <property type="evidence" value="ECO:0007669"/>
    <property type="project" value="InterPro"/>
</dbReference>
<feature type="transmembrane region" description="Helical" evidence="11">
    <location>
        <begin position="266"/>
        <end position="284"/>
    </location>
</feature>
<evidence type="ECO:0000313" key="12">
    <source>
        <dbReference type="EMBL" id="CAL1540899.1"/>
    </source>
</evidence>
<dbReference type="AlphaFoldDB" id="A0AAV2I2R2"/>
<sequence>MLYGYTYENCVAFFPCYPLSVSTLARITSTIGILHFSSWVLLIGMTLNIVLFLMTSLVLFRLGKAVLGDEDVAFYGSILFCINPASIFMSALYSETMFSFFLFYALLILNRKATFMASILIGFSVFTRSNGIVGIGFIIHKIVKIFVKTFSQQRDSTKMNSSNVFHSLLLVLKTVFKIVIYLLTSLIPFGLYQYYIYQKFCLPSSTASDLPNHIVTYGRSQGYKIVGDEPSSWCNQSIALSYSYIQHHHWGVGFLAYYELKQLPNFLLAFPVILLSFRSCWYYFTQNKNSFFRLGLNVKQKLKDDIINSGPEISTHDVRTKKRTVSRNDPFREEAEDDSLKTRIKWNGCTGSDNLSAHSKLVVYVFHLAALTVFGCLFMHIQVLTRLLFSSSPLLYWYVATVFIQGYKPPTTQAGNRPKQDLLIPFFIQKLLTTMRLNFINKVFSNWPYLSFEFRMCFIYFLTYCVIGTLMFANFLPWT</sequence>
<dbReference type="Pfam" id="PF04188">
    <property type="entry name" value="Mannosyl_trans2"/>
    <property type="match status" value="1"/>
</dbReference>
<feature type="transmembrane region" description="Helical" evidence="11">
    <location>
        <begin position="72"/>
        <end position="93"/>
    </location>
</feature>
<comment type="pathway">
    <text evidence="2 11">Glycolipid biosynthesis; glycosylphosphatidylinositol-anchor biosynthesis.</text>
</comment>
<accession>A0AAV2I2R2</accession>
<keyword evidence="7 11" id="KW-0812">Transmembrane</keyword>
<dbReference type="PANTHER" id="PTHR12468:SF2">
    <property type="entry name" value="GPI MANNOSYLTRANSFERASE 2"/>
    <property type="match status" value="1"/>
</dbReference>
<keyword evidence="8 11" id="KW-0256">Endoplasmic reticulum</keyword>
<gene>
    <name evidence="12" type="ORF">GSLYS_00014548001</name>
</gene>
<dbReference type="PANTHER" id="PTHR12468">
    <property type="entry name" value="GPI MANNOSYLTRANSFERASE 2"/>
    <property type="match status" value="1"/>
</dbReference>
<comment type="caution">
    <text evidence="11">Lacks conserved residue(s) required for the propagation of feature annotation.</text>
</comment>
<organism evidence="12 13">
    <name type="scientific">Lymnaea stagnalis</name>
    <name type="common">Great pond snail</name>
    <name type="synonym">Helix stagnalis</name>
    <dbReference type="NCBI Taxonomy" id="6523"/>
    <lineage>
        <taxon>Eukaryota</taxon>
        <taxon>Metazoa</taxon>
        <taxon>Spiralia</taxon>
        <taxon>Lophotrochozoa</taxon>
        <taxon>Mollusca</taxon>
        <taxon>Gastropoda</taxon>
        <taxon>Heterobranchia</taxon>
        <taxon>Euthyneura</taxon>
        <taxon>Panpulmonata</taxon>
        <taxon>Hygrophila</taxon>
        <taxon>Lymnaeoidea</taxon>
        <taxon>Lymnaeidae</taxon>
        <taxon>Lymnaea</taxon>
    </lineage>
</organism>
<evidence type="ECO:0000256" key="1">
    <source>
        <dbReference type="ARBA" id="ARBA00004477"/>
    </source>
</evidence>
<dbReference type="GO" id="GO:0031501">
    <property type="term" value="C:mannosyltransferase complex"/>
    <property type="evidence" value="ECO:0007669"/>
    <property type="project" value="TreeGrafter"/>
</dbReference>
<name>A0AAV2I2R2_LYMST</name>
<evidence type="ECO:0000313" key="13">
    <source>
        <dbReference type="Proteomes" id="UP001497497"/>
    </source>
</evidence>
<keyword evidence="6 11" id="KW-0808">Transferase</keyword>
<evidence type="ECO:0000256" key="2">
    <source>
        <dbReference type="ARBA" id="ARBA00004687"/>
    </source>
</evidence>
<dbReference type="GO" id="GO:0004376">
    <property type="term" value="F:GPI mannosyltransferase activity"/>
    <property type="evidence" value="ECO:0007669"/>
    <property type="project" value="InterPro"/>
</dbReference>
<feature type="transmembrane region" description="Helical" evidence="11">
    <location>
        <begin position="39"/>
        <end position="60"/>
    </location>
</feature>
<evidence type="ECO:0000256" key="11">
    <source>
        <dbReference type="RuleBase" id="RU363112"/>
    </source>
</evidence>
<evidence type="ECO:0000256" key="9">
    <source>
        <dbReference type="ARBA" id="ARBA00022989"/>
    </source>
</evidence>
<dbReference type="InterPro" id="IPR007315">
    <property type="entry name" value="PIG-V/Gpi18"/>
</dbReference>
<comment type="subcellular location">
    <subcellularLocation>
        <location evidence="1 11">Endoplasmic reticulum membrane</location>
        <topology evidence="1 11">Multi-pass membrane protein</topology>
    </subcellularLocation>
</comment>
<feature type="transmembrane region" description="Helical" evidence="11">
    <location>
        <begin position="168"/>
        <end position="195"/>
    </location>
</feature>
<evidence type="ECO:0000256" key="7">
    <source>
        <dbReference type="ARBA" id="ARBA00022692"/>
    </source>
</evidence>
<evidence type="ECO:0000256" key="5">
    <source>
        <dbReference type="ARBA" id="ARBA00022676"/>
    </source>
</evidence>
<keyword evidence="13" id="KW-1185">Reference proteome</keyword>
<proteinExistence type="inferred from homology"/>
<keyword evidence="5 11" id="KW-0328">Glycosyltransferase</keyword>
<keyword evidence="9 11" id="KW-1133">Transmembrane helix</keyword>
<evidence type="ECO:0000256" key="8">
    <source>
        <dbReference type="ARBA" id="ARBA00022824"/>
    </source>
</evidence>
<feature type="transmembrane region" description="Helical" evidence="11">
    <location>
        <begin position="361"/>
        <end position="381"/>
    </location>
</feature>
<feature type="transmembrane region" description="Helical" evidence="11">
    <location>
        <begin position="6"/>
        <end position="27"/>
    </location>
</feature>
<dbReference type="GO" id="GO:0005789">
    <property type="term" value="C:endoplasmic reticulum membrane"/>
    <property type="evidence" value="ECO:0007669"/>
    <property type="project" value="UniProtKB-SubCell"/>
</dbReference>
<keyword evidence="10 11" id="KW-0472">Membrane</keyword>
<evidence type="ECO:0000256" key="4">
    <source>
        <dbReference type="ARBA" id="ARBA00022502"/>
    </source>
</evidence>
<feature type="transmembrane region" description="Helical" evidence="11">
    <location>
        <begin position="457"/>
        <end position="476"/>
    </location>
</feature>
<dbReference type="EMBL" id="CAXITT010000404">
    <property type="protein sequence ID" value="CAL1540899.1"/>
    <property type="molecule type" value="Genomic_DNA"/>
</dbReference>
<comment type="caution">
    <text evidence="12">The sequence shown here is derived from an EMBL/GenBank/DDBJ whole genome shotgun (WGS) entry which is preliminary data.</text>
</comment>
<dbReference type="GO" id="GO:0006506">
    <property type="term" value="P:GPI anchor biosynthetic process"/>
    <property type="evidence" value="ECO:0007669"/>
    <property type="project" value="UniProtKB-KW"/>
</dbReference>
<keyword evidence="4 11" id="KW-0337">GPI-anchor biosynthesis</keyword>
<comment type="function">
    <text evidence="11">Mannosyltransferase involved in glycosylphosphatidylinositol-anchor biosynthesis.</text>
</comment>
<dbReference type="Proteomes" id="UP001497497">
    <property type="component" value="Unassembled WGS sequence"/>
</dbReference>
<evidence type="ECO:0000256" key="3">
    <source>
        <dbReference type="ARBA" id="ARBA00008698"/>
    </source>
</evidence>
<evidence type="ECO:0000256" key="10">
    <source>
        <dbReference type="ARBA" id="ARBA00023136"/>
    </source>
</evidence>